<dbReference type="AlphaFoldDB" id="A0A7W5B7P5"/>
<dbReference type="RefSeq" id="WP_183439983.1">
    <property type="nucleotide sequence ID" value="NZ_JACHXD010000002.1"/>
</dbReference>
<dbReference type="EMBL" id="JACHXD010000002">
    <property type="protein sequence ID" value="MBB3118078.1"/>
    <property type="molecule type" value="Genomic_DNA"/>
</dbReference>
<sequence>MPNRLACALAACLLLLPAARAEERGFPLEARKGVLTPGYFPEVEIDGRPRRLAPAGRIFNQDNLSETPATLRGRQLPIAYIEDRDGLIERIWLLSREEAAGKLKVNAPPR</sequence>
<evidence type="ECO:0000256" key="1">
    <source>
        <dbReference type="SAM" id="SignalP"/>
    </source>
</evidence>
<name>A0A7W5B7P5_9BURK</name>
<evidence type="ECO:0000313" key="3">
    <source>
        <dbReference type="Proteomes" id="UP000541535"/>
    </source>
</evidence>
<reference evidence="2 3" key="1">
    <citation type="submission" date="2020-08" db="EMBL/GenBank/DDBJ databases">
        <title>Genomic Encyclopedia of Type Strains, Phase III (KMG-III): the genomes of soil and plant-associated and newly described type strains.</title>
        <authorList>
            <person name="Whitman W."/>
        </authorList>
    </citation>
    <scope>NUCLEOTIDE SEQUENCE [LARGE SCALE GENOMIC DNA]</scope>
    <source>
        <strain evidence="2 3">CECT 8897</strain>
    </source>
</reference>
<gene>
    <name evidence="2" type="ORF">FHS03_001104</name>
</gene>
<keyword evidence="1" id="KW-0732">Signal</keyword>
<accession>A0A7W5B7P5</accession>
<organism evidence="2 3">
    <name type="scientific">Pseudoduganella violacea</name>
    <dbReference type="NCBI Taxonomy" id="1715466"/>
    <lineage>
        <taxon>Bacteria</taxon>
        <taxon>Pseudomonadati</taxon>
        <taxon>Pseudomonadota</taxon>
        <taxon>Betaproteobacteria</taxon>
        <taxon>Burkholderiales</taxon>
        <taxon>Oxalobacteraceae</taxon>
        <taxon>Telluria group</taxon>
        <taxon>Pseudoduganella</taxon>
    </lineage>
</organism>
<proteinExistence type="predicted"/>
<evidence type="ECO:0000313" key="2">
    <source>
        <dbReference type="EMBL" id="MBB3118078.1"/>
    </source>
</evidence>
<keyword evidence="3" id="KW-1185">Reference proteome</keyword>
<feature type="signal peptide" evidence="1">
    <location>
        <begin position="1"/>
        <end position="21"/>
    </location>
</feature>
<feature type="chain" id="PRO_5031361598" evidence="1">
    <location>
        <begin position="22"/>
        <end position="110"/>
    </location>
</feature>
<dbReference type="Proteomes" id="UP000541535">
    <property type="component" value="Unassembled WGS sequence"/>
</dbReference>
<protein>
    <submittedName>
        <fullName evidence="2">Uncharacterized protein</fullName>
    </submittedName>
</protein>
<comment type="caution">
    <text evidence="2">The sequence shown here is derived from an EMBL/GenBank/DDBJ whole genome shotgun (WGS) entry which is preliminary data.</text>
</comment>